<dbReference type="InterPro" id="IPR022441">
    <property type="entry name" value="Para_beta_helix_rpt-2"/>
</dbReference>
<comment type="caution">
    <text evidence="2">The sequence shown here is derived from an EMBL/GenBank/DDBJ whole genome shotgun (WGS) entry which is preliminary data.</text>
</comment>
<proteinExistence type="predicted"/>
<feature type="domain" description="Right handed beta helix" evidence="1">
    <location>
        <begin position="3"/>
        <end position="103"/>
    </location>
</feature>
<dbReference type="InterPro" id="IPR012334">
    <property type="entry name" value="Pectin_lyas_fold"/>
</dbReference>
<dbReference type="SMART" id="SM00710">
    <property type="entry name" value="PbH1"/>
    <property type="match status" value="3"/>
</dbReference>
<dbReference type="NCBIfam" id="TIGR03804">
    <property type="entry name" value="para_beta_helix"/>
    <property type="match status" value="2"/>
</dbReference>
<organism evidence="2">
    <name type="scientific">marine sediment metagenome</name>
    <dbReference type="NCBI Taxonomy" id="412755"/>
    <lineage>
        <taxon>unclassified sequences</taxon>
        <taxon>metagenomes</taxon>
        <taxon>ecological metagenomes</taxon>
    </lineage>
</organism>
<evidence type="ECO:0000313" key="2">
    <source>
        <dbReference type="EMBL" id="GAI96309.1"/>
    </source>
</evidence>
<dbReference type="Gene3D" id="2.160.20.10">
    <property type="entry name" value="Single-stranded right-handed beta-helix, Pectin lyase-like"/>
    <property type="match status" value="1"/>
</dbReference>
<feature type="non-terminal residue" evidence="2">
    <location>
        <position position="1"/>
    </location>
</feature>
<dbReference type="InterPro" id="IPR006626">
    <property type="entry name" value="PbH1"/>
</dbReference>
<dbReference type="SUPFAM" id="SSF51126">
    <property type="entry name" value="Pectin lyase-like"/>
    <property type="match status" value="1"/>
</dbReference>
<gene>
    <name evidence="2" type="ORF">S12H4_38949</name>
</gene>
<reference evidence="2" key="1">
    <citation type="journal article" date="2014" name="Front. Microbiol.">
        <title>High frequency of phylogenetically diverse reductive dehalogenase-homologous genes in deep subseafloor sedimentary metagenomes.</title>
        <authorList>
            <person name="Kawai M."/>
            <person name="Futagami T."/>
            <person name="Toyoda A."/>
            <person name="Takaki Y."/>
            <person name="Nishi S."/>
            <person name="Hori S."/>
            <person name="Arai W."/>
            <person name="Tsubouchi T."/>
            <person name="Morono Y."/>
            <person name="Uchiyama I."/>
            <person name="Ito T."/>
            <person name="Fujiyama A."/>
            <person name="Inagaki F."/>
            <person name="Takami H."/>
        </authorList>
    </citation>
    <scope>NUCLEOTIDE SEQUENCE</scope>
    <source>
        <strain evidence="2">Expedition CK06-06</strain>
    </source>
</reference>
<evidence type="ECO:0000259" key="1">
    <source>
        <dbReference type="Pfam" id="PF13229"/>
    </source>
</evidence>
<name>X1UVB3_9ZZZZ</name>
<dbReference type="InterPro" id="IPR039448">
    <property type="entry name" value="Beta_helix"/>
</dbReference>
<dbReference type="EMBL" id="BARW01023494">
    <property type="protein sequence ID" value="GAI96309.1"/>
    <property type="molecule type" value="Genomic_DNA"/>
</dbReference>
<feature type="non-terminal residue" evidence="2">
    <location>
        <position position="264"/>
    </location>
</feature>
<accession>X1UVB3</accession>
<dbReference type="AlphaFoldDB" id="X1UVB3"/>
<dbReference type="Pfam" id="PF13229">
    <property type="entry name" value="Beta_helix"/>
    <property type="match status" value="1"/>
</dbReference>
<protein>
    <recommendedName>
        <fullName evidence="1">Right handed beta helix domain-containing protein</fullName>
    </recommendedName>
</protein>
<sequence length="264" mass="29699">LSDSDYNTVFNNNVTANGSAIYLSESSHNNISNNNATGEDGDGIKLLFDSDYNLITNNIIIADDYAISLQNASHNTFINNTAETTMGQTFRLLWSYNNTVRGGSIKDEFVWCEYRLTEAGSTNSFRDTNFTDQRQICLYNSSWFNYNNETTGGVWLNTTTNPNCTIKRELTSLNKSLVQWNDTQSNVIFDTTATYNISGLYENTYYNVYNDSVLLDTLQTDENGVLSSFDIYFDTLTEHEIKVEVQDSSPQYSLNSTNSTTAGT</sequence>
<dbReference type="InterPro" id="IPR011050">
    <property type="entry name" value="Pectin_lyase_fold/virulence"/>
</dbReference>